<feature type="transmembrane region" description="Helical" evidence="8">
    <location>
        <begin position="228"/>
        <end position="250"/>
    </location>
</feature>
<protein>
    <submittedName>
        <fullName evidence="9">Exosortase</fullName>
    </submittedName>
</protein>
<evidence type="ECO:0000256" key="3">
    <source>
        <dbReference type="ARBA" id="ARBA00022670"/>
    </source>
</evidence>
<comment type="subcellular location">
    <subcellularLocation>
        <location evidence="1">Cell membrane</location>
        <topology evidence="1">Multi-pass membrane protein</topology>
    </subcellularLocation>
</comment>
<feature type="transmembrane region" description="Helical" evidence="8">
    <location>
        <begin position="256"/>
        <end position="279"/>
    </location>
</feature>
<feature type="transmembrane region" description="Helical" evidence="8">
    <location>
        <begin position="34"/>
        <end position="53"/>
    </location>
</feature>
<dbReference type="Proteomes" id="UP000020077">
    <property type="component" value="Unassembled WGS sequence"/>
</dbReference>
<evidence type="ECO:0000313" key="10">
    <source>
        <dbReference type="Proteomes" id="UP000020077"/>
    </source>
</evidence>
<organism evidence="9 10">
    <name type="scientific">Candidatus Accumulibacter phosphatis</name>
    <dbReference type="NCBI Taxonomy" id="327160"/>
    <lineage>
        <taxon>Bacteria</taxon>
        <taxon>Pseudomonadati</taxon>
        <taxon>Pseudomonadota</taxon>
        <taxon>Betaproteobacteria</taxon>
        <taxon>Candidatus Accumulibacter</taxon>
    </lineage>
</organism>
<dbReference type="GO" id="GO:0005886">
    <property type="term" value="C:plasma membrane"/>
    <property type="evidence" value="ECO:0007669"/>
    <property type="project" value="UniProtKB-SubCell"/>
</dbReference>
<dbReference type="NCBIfam" id="TIGR04178">
    <property type="entry name" value="exo_archaeo"/>
    <property type="match status" value="1"/>
</dbReference>
<dbReference type="InterPro" id="IPR026392">
    <property type="entry name" value="Exo/Archaeosortase_dom"/>
</dbReference>
<gene>
    <name evidence="9" type="ORF">AW09_003585</name>
</gene>
<evidence type="ECO:0000256" key="8">
    <source>
        <dbReference type="SAM" id="Phobius"/>
    </source>
</evidence>
<dbReference type="InterPro" id="IPR019127">
    <property type="entry name" value="Exosortase"/>
</dbReference>
<feature type="transmembrane region" description="Helical" evidence="8">
    <location>
        <begin position="204"/>
        <end position="221"/>
    </location>
</feature>
<evidence type="ECO:0000256" key="6">
    <source>
        <dbReference type="ARBA" id="ARBA00022989"/>
    </source>
</evidence>
<feature type="transmembrane region" description="Helical" evidence="8">
    <location>
        <begin position="65"/>
        <end position="81"/>
    </location>
</feature>
<sequence length="474" mass="50443">MDADRHGAGTPRLFAAAPPAGLADPPGVMVRKHAGGVLFASLAIACWPVLVWYVRGSFDGSNDPWGLLALATAIGVLWRAAPASPPERPLLLPTALLLLYTAATLAALPLSLRALLAALALAALGSAWRLGRRLDFPVAALALLALPLTASLQFYCGYPLRVLTGSLAVALLRLNGLTVELEGAVLLWDGRQIAIDAPCSGIRMLWAGAYLMAAAAALFRFSSRQTLAAAALTGCIVIAANAVRAAALFYLETGLLVLPAWVHTAAGMSVFLAAGLLIIHGLYRIDRTQSAEPACLPVRMSGYAAPTRPTQLICLLAALAPLAHGVGSAAPAAVPFPGWPIRFEGRPLTALPLTPLEDRLQQDFPGRVGRFTDGQREIILRWVTRESRQLHPSSDCFKASGYRVEALPIQSVGDQRWSRYLASRGATRLEVAERIHSPDGGQWSDVSAWYWAAQLGRTHGPWWAVTVAAPSPLQ</sequence>
<accession>A0A080LUE1</accession>
<reference evidence="9 10" key="1">
    <citation type="submission" date="2014-02" db="EMBL/GenBank/DDBJ databases">
        <title>Expanding our view of genomic diversity in Candidatus Accumulibacter clades.</title>
        <authorList>
            <person name="Skennerton C.T."/>
            <person name="Barr J.J."/>
            <person name="Slater F.R."/>
            <person name="Bond P.L."/>
            <person name="Tyson G.W."/>
        </authorList>
    </citation>
    <scope>NUCLEOTIDE SEQUENCE [LARGE SCALE GENOMIC DNA]</scope>
    <source>
        <strain evidence="10">BA-91</strain>
    </source>
</reference>
<dbReference type="GO" id="GO:0008233">
    <property type="term" value="F:peptidase activity"/>
    <property type="evidence" value="ECO:0007669"/>
    <property type="project" value="UniProtKB-KW"/>
</dbReference>
<comment type="caution">
    <text evidence="9">The sequence shown here is derived from an EMBL/GenBank/DDBJ whole genome shotgun (WGS) entry which is preliminary data.</text>
</comment>
<evidence type="ECO:0000256" key="4">
    <source>
        <dbReference type="ARBA" id="ARBA00022692"/>
    </source>
</evidence>
<keyword evidence="7 8" id="KW-0472">Membrane</keyword>
<keyword evidence="6 8" id="KW-1133">Transmembrane helix</keyword>
<dbReference type="Pfam" id="PF09721">
    <property type="entry name" value="Exosortase_EpsH"/>
    <property type="match status" value="1"/>
</dbReference>
<feature type="transmembrane region" description="Helical" evidence="8">
    <location>
        <begin position="136"/>
        <end position="155"/>
    </location>
</feature>
<evidence type="ECO:0000256" key="7">
    <source>
        <dbReference type="ARBA" id="ARBA00023136"/>
    </source>
</evidence>
<dbReference type="GO" id="GO:0006508">
    <property type="term" value="P:proteolysis"/>
    <property type="evidence" value="ECO:0007669"/>
    <property type="project" value="UniProtKB-KW"/>
</dbReference>
<evidence type="ECO:0000313" key="9">
    <source>
        <dbReference type="EMBL" id="KFB71275.1"/>
    </source>
</evidence>
<keyword evidence="3" id="KW-0645">Protease</keyword>
<keyword evidence="4 8" id="KW-0812">Transmembrane</keyword>
<name>A0A080LUE1_9PROT</name>
<feature type="transmembrane region" description="Helical" evidence="8">
    <location>
        <begin position="97"/>
        <end position="124"/>
    </location>
</feature>
<dbReference type="EMBL" id="JDVG02000567">
    <property type="protein sequence ID" value="KFB71275.1"/>
    <property type="molecule type" value="Genomic_DNA"/>
</dbReference>
<keyword evidence="5" id="KW-0378">Hydrolase</keyword>
<evidence type="ECO:0000256" key="5">
    <source>
        <dbReference type="ARBA" id="ARBA00022801"/>
    </source>
</evidence>
<dbReference type="AlphaFoldDB" id="A0A080LUE1"/>
<evidence type="ECO:0000256" key="1">
    <source>
        <dbReference type="ARBA" id="ARBA00004651"/>
    </source>
</evidence>
<keyword evidence="2" id="KW-1003">Cell membrane</keyword>
<evidence type="ECO:0000256" key="2">
    <source>
        <dbReference type="ARBA" id="ARBA00022475"/>
    </source>
</evidence>
<proteinExistence type="predicted"/>